<name>A0A7S0SJ49_9CHLO</name>
<dbReference type="AlphaFoldDB" id="A0A7S0SJ49"/>
<evidence type="ECO:0000259" key="2">
    <source>
        <dbReference type="Pfam" id="PF00326"/>
    </source>
</evidence>
<protein>
    <recommendedName>
        <fullName evidence="2">Peptidase S9 prolyl oligopeptidase catalytic domain-containing protein</fullName>
    </recommendedName>
</protein>
<gene>
    <name evidence="3" type="ORF">MANT1106_LOCUS8517</name>
</gene>
<dbReference type="PANTHER" id="PTHR42776:SF4">
    <property type="entry name" value="ACYLAMINO-ACID-RELEASING ENZYME"/>
    <property type="match status" value="1"/>
</dbReference>
<evidence type="ECO:0000256" key="1">
    <source>
        <dbReference type="ARBA" id="ARBA00022801"/>
    </source>
</evidence>
<organism evidence="3">
    <name type="scientific">Mantoniella antarctica</name>
    <dbReference type="NCBI Taxonomy" id="81844"/>
    <lineage>
        <taxon>Eukaryota</taxon>
        <taxon>Viridiplantae</taxon>
        <taxon>Chlorophyta</taxon>
        <taxon>Mamiellophyceae</taxon>
        <taxon>Mamiellales</taxon>
        <taxon>Mamiellaceae</taxon>
        <taxon>Mantoniella</taxon>
    </lineage>
</organism>
<dbReference type="Pfam" id="PF00326">
    <property type="entry name" value="Peptidase_S9"/>
    <property type="match status" value="1"/>
</dbReference>
<accession>A0A7S0SJ49</accession>
<sequence>MCVVGGSHGGFLGAHLIGQAPDMFRCAVLRNPVTDIASMVALTDIPDWCFVETVGREAYADLPSLSTLQTMREASPVHHLSKVKAPVLMLLGAVDLRVPPSNGLRYAAALREAGGQCAVRVFPEDSHGLTNPRTEFESFVTIAGFLREHMA</sequence>
<dbReference type="Gene3D" id="3.40.50.1820">
    <property type="entry name" value="alpha/beta hydrolase"/>
    <property type="match status" value="1"/>
</dbReference>
<feature type="domain" description="Peptidase S9 prolyl oligopeptidase catalytic" evidence="2">
    <location>
        <begin position="1"/>
        <end position="150"/>
    </location>
</feature>
<dbReference type="PANTHER" id="PTHR42776">
    <property type="entry name" value="SERINE PEPTIDASE S9 FAMILY MEMBER"/>
    <property type="match status" value="1"/>
</dbReference>
<proteinExistence type="predicted"/>
<evidence type="ECO:0000313" key="3">
    <source>
        <dbReference type="EMBL" id="CAD8705834.1"/>
    </source>
</evidence>
<dbReference type="GO" id="GO:0006508">
    <property type="term" value="P:proteolysis"/>
    <property type="evidence" value="ECO:0007669"/>
    <property type="project" value="InterPro"/>
</dbReference>
<reference evidence="3" key="1">
    <citation type="submission" date="2021-01" db="EMBL/GenBank/DDBJ databases">
        <authorList>
            <person name="Corre E."/>
            <person name="Pelletier E."/>
            <person name="Niang G."/>
            <person name="Scheremetjew M."/>
            <person name="Finn R."/>
            <person name="Kale V."/>
            <person name="Holt S."/>
            <person name="Cochrane G."/>
            <person name="Meng A."/>
            <person name="Brown T."/>
            <person name="Cohen L."/>
        </authorList>
    </citation>
    <scope>NUCLEOTIDE SEQUENCE</scope>
    <source>
        <strain evidence="3">SL-175</strain>
    </source>
</reference>
<dbReference type="InterPro" id="IPR029058">
    <property type="entry name" value="AB_hydrolase_fold"/>
</dbReference>
<dbReference type="InterPro" id="IPR001375">
    <property type="entry name" value="Peptidase_S9_cat"/>
</dbReference>
<dbReference type="GO" id="GO:0004252">
    <property type="term" value="F:serine-type endopeptidase activity"/>
    <property type="evidence" value="ECO:0007669"/>
    <property type="project" value="TreeGrafter"/>
</dbReference>
<dbReference type="EMBL" id="HBFC01014516">
    <property type="protein sequence ID" value="CAD8705834.1"/>
    <property type="molecule type" value="Transcribed_RNA"/>
</dbReference>
<dbReference type="SUPFAM" id="SSF53474">
    <property type="entry name" value="alpha/beta-Hydrolases"/>
    <property type="match status" value="1"/>
</dbReference>
<keyword evidence="1" id="KW-0378">Hydrolase</keyword>